<dbReference type="AlphaFoldDB" id="A0A1L7XMM6"/>
<keyword evidence="1" id="KW-1133">Transmembrane helix</keyword>
<gene>
    <name evidence="2" type="ORF">PAC_16190</name>
</gene>
<sequence length="353" mass="39407">MEGGPEGDTKGRELKRFGLHSLSRKFLKCPMLAMILTSPRFEYGITAAFKPGDSSPWQTLSMASVGNSNSGITTRPNFPSETPSIDNLVDIRKHYGKSSLSSTGDPFFNPPYAKRDHYVPFELKKLFDNVPGYLALSQREFIINLLSNGVKEILLDYEDLYTIGLEDYQREEKDRVHGHLLDKMSMLHQSKLLEFKLSSLRFLQRKPRSNGTGTRLERERRPKIEVYKGILGLGEGRLAPQHPLPLRLYSQNLHPPTIGAGVISGIVIGGGALLFAFILALVFMMKRRNAIAPLIYEGSPSTAAAQTDPHWSYISNQRVQAWNGPPIAEMEHTDSLDIGHGGFTTPETKLSIQ</sequence>
<evidence type="ECO:0000256" key="1">
    <source>
        <dbReference type="SAM" id="Phobius"/>
    </source>
</evidence>
<dbReference type="EMBL" id="FJOG01000036">
    <property type="protein sequence ID" value="CZR66289.1"/>
    <property type="molecule type" value="Genomic_DNA"/>
</dbReference>
<name>A0A1L7XMM6_9HELO</name>
<organism evidence="2 3">
    <name type="scientific">Phialocephala subalpina</name>
    <dbReference type="NCBI Taxonomy" id="576137"/>
    <lineage>
        <taxon>Eukaryota</taxon>
        <taxon>Fungi</taxon>
        <taxon>Dikarya</taxon>
        <taxon>Ascomycota</taxon>
        <taxon>Pezizomycotina</taxon>
        <taxon>Leotiomycetes</taxon>
        <taxon>Helotiales</taxon>
        <taxon>Mollisiaceae</taxon>
        <taxon>Phialocephala</taxon>
        <taxon>Phialocephala fortinii species complex</taxon>
    </lineage>
</organism>
<protein>
    <submittedName>
        <fullName evidence="2">Uncharacterized protein</fullName>
    </submittedName>
</protein>
<keyword evidence="1" id="KW-0472">Membrane</keyword>
<keyword evidence="3" id="KW-1185">Reference proteome</keyword>
<evidence type="ECO:0000313" key="3">
    <source>
        <dbReference type="Proteomes" id="UP000184330"/>
    </source>
</evidence>
<evidence type="ECO:0000313" key="2">
    <source>
        <dbReference type="EMBL" id="CZR66289.1"/>
    </source>
</evidence>
<reference evidence="2 3" key="1">
    <citation type="submission" date="2016-03" db="EMBL/GenBank/DDBJ databases">
        <authorList>
            <person name="Ploux O."/>
        </authorList>
    </citation>
    <scope>NUCLEOTIDE SEQUENCE [LARGE SCALE GENOMIC DNA]</scope>
    <source>
        <strain evidence="2 3">UAMH 11012</strain>
    </source>
</reference>
<feature type="transmembrane region" description="Helical" evidence="1">
    <location>
        <begin position="258"/>
        <end position="283"/>
    </location>
</feature>
<accession>A0A1L7XMM6</accession>
<keyword evidence="1" id="KW-0812">Transmembrane</keyword>
<proteinExistence type="predicted"/>
<dbReference type="Proteomes" id="UP000184330">
    <property type="component" value="Unassembled WGS sequence"/>
</dbReference>